<dbReference type="AlphaFoldDB" id="A0A917ASI7"/>
<reference evidence="2" key="2">
    <citation type="submission" date="2020-09" db="EMBL/GenBank/DDBJ databases">
        <authorList>
            <person name="Sun Q."/>
            <person name="Zhou Y."/>
        </authorList>
    </citation>
    <scope>NUCLEOTIDE SEQUENCE</scope>
    <source>
        <strain evidence="2">CGMCC 1.15388</strain>
    </source>
</reference>
<dbReference type="Gene3D" id="3.30.420.40">
    <property type="match status" value="2"/>
</dbReference>
<name>A0A917ASI7_9MICC</name>
<evidence type="ECO:0000313" key="3">
    <source>
        <dbReference type="Proteomes" id="UP000633136"/>
    </source>
</evidence>
<sequence length="223" mass="22992">MLLAIDSSAGASVAVIRDGEILAHRQVESTTAHTEVLAVSVRDVLAEIGVDPASAGGQLEAVVVGVGPGPFTGLRVGLAAAHGLAGAWSLPLRGICSLDSLGLRAVRSGVRGEFLAVSDARRREVYWARYAAGSGEPVLVEGPHVSAAADAPACAAVGAGVGLYPEQLRLPHGLHEEAAHWLPDAAEIALLAERPGAPYREPLPLYLRESDAKVPQQMKKAGA</sequence>
<dbReference type="InterPro" id="IPR000905">
    <property type="entry name" value="Gcp-like_dom"/>
</dbReference>
<proteinExistence type="predicted"/>
<protein>
    <submittedName>
        <fullName evidence="2">tRNA (Adenosine(37)-N6)-threonylcarbamoyltransferase complex dimerization subunit type 1 TsaB</fullName>
    </submittedName>
</protein>
<dbReference type="InterPro" id="IPR043129">
    <property type="entry name" value="ATPase_NBD"/>
</dbReference>
<accession>A0A917ASI7</accession>
<dbReference type="NCBIfam" id="TIGR03725">
    <property type="entry name" value="T6A_YeaZ"/>
    <property type="match status" value="1"/>
</dbReference>
<comment type="caution">
    <text evidence="2">The sequence shown here is derived from an EMBL/GenBank/DDBJ whole genome shotgun (WGS) entry which is preliminary data.</text>
</comment>
<dbReference type="Proteomes" id="UP000633136">
    <property type="component" value="Unassembled WGS sequence"/>
</dbReference>
<dbReference type="RefSeq" id="WP_188684615.1">
    <property type="nucleotide sequence ID" value="NZ_BMIS01000006.1"/>
</dbReference>
<keyword evidence="3" id="KW-1185">Reference proteome</keyword>
<feature type="domain" description="Gcp-like" evidence="1">
    <location>
        <begin position="30"/>
        <end position="133"/>
    </location>
</feature>
<dbReference type="SUPFAM" id="SSF53067">
    <property type="entry name" value="Actin-like ATPase domain"/>
    <property type="match status" value="2"/>
</dbReference>
<dbReference type="Pfam" id="PF00814">
    <property type="entry name" value="TsaD"/>
    <property type="match status" value="1"/>
</dbReference>
<evidence type="ECO:0000313" key="2">
    <source>
        <dbReference type="EMBL" id="GGE70071.1"/>
    </source>
</evidence>
<evidence type="ECO:0000259" key="1">
    <source>
        <dbReference type="Pfam" id="PF00814"/>
    </source>
</evidence>
<dbReference type="GO" id="GO:0005829">
    <property type="term" value="C:cytosol"/>
    <property type="evidence" value="ECO:0007669"/>
    <property type="project" value="TreeGrafter"/>
</dbReference>
<dbReference type="PANTHER" id="PTHR11735">
    <property type="entry name" value="TRNA N6-ADENOSINE THREONYLCARBAMOYLTRANSFERASE"/>
    <property type="match status" value="1"/>
</dbReference>
<dbReference type="EMBL" id="BMIS01000006">
    <property type="protein sequence ID" value="GGE70071.1"/>
    <property type="molecule type" value="Genomic_DNA"/>
</dbReference>
<dbReference type="GO" id="GO:0002949">
    <property type="term" value="P:tRNA threonylcarbamoyladenosine modification"/>
    <property type="evidence" value="ECO:0007669"/>
    <property type="project" value="InterPro"/>
</dbReference>
<organism evidence="2 3">
    <name type="scientific">Nesterenkonia cremea</name>
    <dbReference type="NCBI Taxonomy" id="1882340"/>
    <lineage>
        <taxon>Bacteria</taxon>
        <taxon>Bacillati</taxon>
        <taxon>Actinomycetota</taxon>
        <taxon>Actinomycetes</taxon>
        <taxon>Micrococcales</taxon>
        <taxon>Micrococcaceae</taxon>
        <taxon>Nesterenkonia</taxon>
    </lineage>
</organism>
<dbReference type="PANTHER" id="PTHR11735:SF11">
    <property type="entry name" value="TRNA THREONYLCARBAMOYLADENOSINE BIOSYNTHESIS PROTEIN TSAB"/>
    <property type="match status" value="1"/>
</dbReference>
<reference evidence="2" key="1">
    <citation type="journal article" date="2014" name="Int. J. Syst. Evol. Microbiol.">
        <title>Complete genome sequence of Corynebacterium casei LMG S-19264T (=DSM 44701T), isolated from a smear-ripened cheese.</title>
        <authorList>
            <consortium name="US DOE Joint Genome Institute (JGI-PGF)"/>
            <person name="Walter F."/>
            <person name="Albersmeier A."/>
            <person name="Kalinowski J."/>
            <person name="Ruckert C."/>
        </authorList>
    </citation>
    <scope>NUCLEOTIDE SEQUENCE</scope>
    <source>
        <strain evidence="2">CGMCC 1.15388</strain>
    </source>
</reference>
<gene>
    <name evidence="2" type="ORF">GCM10011401_16740</name>
</gene>
<dbReference type="InterPro" id="IPR022496">
    <property type="entry name" value="T6A_TsaB"/>
</dbReference>